<dbReference type="AlphaFoldDB" id="A0A2W5H215"/>
<evidence type="ECO:0000313" key="1">
    <source>
        <dbReference type="EMBL" id="PZP52076.1"/>
    </source>
</evidence>
<evidence type="ECO:0008006" key="3">
    <source>
        <dbReference type="Google" id="ProtNLM"/>
    </source>
</evidence>
<reference evidence="1 2" key="1">
    <citation type="submission" date="2017-11" db="EMBL/GenBank/DDBJ databases">
        <title>Infants hospitalized years apart are colonized by the same room-sourced microbial strains.</title>
        <authorList>
            <person name="Brooks B."/>
            <person name="Olm M.R."/>
            <person name="Firek B.A."/>
            <person name="Baker R."/>
            <person name="Thomas B.C."/>
            <person name="Morowitz M.J."/>
            <person name="Banfield J.F."/>
        </authorList>
    </citation>
    <scope>NUCLEOTIDE SEQUENCE [LARGE SCALE GENOMIC DNA]</scope>
    <source>
        <strain evidence="1">S2_009_000_R2_76</strain>
    </source>
</reference>
<evidence type="ECO:0000313" key="2">
    <source>
        <dbReference type="Proteomes" id="UP000249645"/>
    </source>
</evidence>
<organism evidence="1 2">
    <name type="scientific">Pseudopedobacter saltans</name>
    <dbReference type="NCBI Taxonomy" id="151895"/>
    <lineage>
        <taxon>Bacteria</taxon>
        <taxon>Pseudomonadati</taxon>
        <taxon>Bacteroidota</taxon>
        <taxon>Sphingobacteriia</taxon>
        <taxon>Sphingobacteriales</taxon>
        <taxon>Sphingobacteriaceae</taxon>
        <taxon>Pseudopedobacter</taxon>
    </lineage>
</organism>
<dbReference type="Pfam" id="PF13376">
    <property type="entry name" value="OmdA"/>
    <property type="match status" value="1"/>
</dbReference>
<name>A0A2W5H215_9SPHI</name>
<protein>
    <recommendedName>
        <fullName evidence="3">Bacteriocin-protection protein</fullName>
    </recommendedName>
</protein>
<dbReference type="EMBL" id="QFOI01000013">
    <property type="protein sequence ID" value="PZP52076.1"/>
    <property type="molecule type" value="Genomic_DNA"/>
</dbReference>
<sequence length="224" mass="25614">MSNQSFLERLQLDNEKTMLIQGIPSSIEKQFVKLSFSKNVTPLLKRKKIDFALLFAINNNQLCSILKDVFPALHEQSKLWIAFPKSSSKIVSDLNRDCTWEALCSKGYKISDEFELDNVWMGALFTLPQLEGAVQVEEIVVSENSEEENDGRKFEKKLSVLPVELNSLFTKHKKAKEFFVSLPSRNQKEYVTWIQGAKRAETKERRLEAVLANLLAGKMNPSLD</sequence>
<accession>A0A2W5H215</accession>
<dbReference type="Proteomes" id="UP000249645">
    <property type="component" value="Unassembled WGS sequence"/>
</dbReference>
<comment type="caution">
    <text evidence="1">The sequence shown here is derived from an EMBL/GenBank/DDBJ whole genome shotgun (WGS) entry which is preliminary data.</text>
</comment>
<proteinExistence type="predicted"/>
<gene>
    <name evidence="1" type="ORF">DI598_01585</name>
</gene>